<sequence length="76" mass="8444">MPSLPQVRPEPRAVLAWPWRVLVLLILAGPPCILAVVAALAYTGRPELKVWLDWMQLCICLGLFSADSQLMDKQSS</sequence>
<dbReference type="EMBL" id="KV424108">
    <property type="protein sequence ID" value="KZT51415.1"/>
    <property type="molecule type" value="Genomic_DNA"/>
</dbReference>
<keyword evidence="1" id="KW-0472">Membrane</keyword>
<dbReference type="InParanoid" id="A0A165CUF5"/>
<dbReference type="Proteomes" id="UP000076842">
    <property type="component" value="Unassembled WGS sequence"/>
</dbReference>
<feature type="transmembrane region" description="Helical" evidence="1">
    <location>
        <begin position="21"/>
        <end position="42"/>
    </location>
</feature>
<keyword evidence="1" id="KW-1133">Transmembrane helix</keyword>
<keyword evidence="1" id="KW-0812">Transmembrane</keyword>
<reference evidence="2 3" key="1">
    <citation type="journal article" date="2016" name="Mol. Biol. Evol.">
        <title>Comparative Genomics of Early-Diverging Mushroom-Forming Fungi Provides Insights into the Origins of Lignocellulose Decay Capabilities.</title>
        <authorList>
            <person name="Nagy L.G."/>
            <person name="Riley R."/>
            <person name="Tritt A."/>
            <person name="Adam C."/>
            <person name="Daum C."/>
            <person name="Floudas D."/>
            <person name="Sun H."/>
            <person name="Yadav J.S."/>
            <person name="Pangilinan J."/>
            <person name="Larsson K.H."/>
            <person name="Matsuura K."/>
            <person name="Barry K."/>
            <person name="Labutti K."/>
            <person name="Kuo R."/>
            <person name="Ohm R.A."/>
            <person name="Bhattacharya S.S."/>
            <person name="Shirouzu T."/>
            <person name="Yoshinaga Y."/>
            <person name="Martin F.M."/>
            <person name="Grigoriev I.V."/>
            <person name="Hibbett D.S."/>
        </authorList>
    </citation>
    <scope>NUCLEOTIDE SEQUENCE [LARGE SCALE GENOMIC DNA]</scope>
    <source>
        <strain evidence="2 3">HHB12733</strain>
    </source>
</reference>
<dbReference type="AlphaFoldDB" id="A0A165CUF5"/>
<name>A0A165CUF5_9BASI</name>
<evidence type="ECO:0000256" key="1">
    <source>
        <dbReference type="SAM" id="Phobius"/>
    </source>
</evidence>
<accession>A0A165CUF5</accession>
<protein>
    <submittedName>
        <fullName evidence="2">Uncharacterized protein</fullName>
    </submittedName>
</protein>
<keyword evidence="3" id="KW-1185">Reference proteome</keyword>
<evidence type="ECO:0000313" key="3">
    <source>
        <dbReference type="Proteomes" id="UP000076842"/>
    </source>
</evidence>
<proteinExistence type="predicted"/>
<evidence type="ECO:0000313" key="2">
    <source>
        <dbReference type="EMBL" id="KZT51415.1"/>
    </source>
</evidence>
<organism evidence="2 3">
    <name type="scientific">Calocera cornea HHB12733</name>
    <dbReference type="NCBI Taxonomy" id="1353952"/>
    <lineage>
        <taxon>Eukaryota</taxon>
        <taxon>Fungi</taxon>
        <taxon>Dikarya</taxon>
        <taxon>Basidiomycota</taxon>
        <taxon>Agaricomycotina</taxon>
        <taxon>Dacrymycetes</taxon>
        <taxon>Dacrymycetales</taxon>
        <taxon>Dacrymycetaceae</taxon>
        <taxon>Calocera</taxon>
    </lineage>
</organism>
<gene>
    <name evidence="2" type="ORF">CALCODRAFT_503529</name>
</gene>